<evidence type="ECO:0000313" key="1">
    <source>
        <dbReference type="EMBL" id="GBN84895.1"/>
    </source>
</evidence>
<dbReference type="EMBL" id="BGPR01020537">
    <property type="protein sequence ID" value="GBN84895.1"/>
    <property type="molecule type" value="Genomic_DNA"/>
</dbReference>
<dbReference type="InterPro" id="IPR052267">
    <property type="entry name" value="N-DRC_Component"/>
</dbReference>
<protein>
    <submittedName>
        <fullName evidence="1">Uncharacterized protein</fullName>
    </submittedName>
</protein>
<feature type="non-terminal residue" evidence="1">
    <location>
        <position position="1"/>
    </location>
</feature>
<keyword evidence="2" id="KW-1185">Reference proteome</keyword>
<proteinExistence type="predicted"/>
<name>A0A4Y2SCB1_ARAVE</name>
<dbReference type="Proteomes" id="UP000499080">
    <property type="component" value="Unassembled WGS sequence"/>
</dbReference>
<sequence length="105" mass="12061">ERVSAVQKTSNLYLRYVRIANRLTECHENVLQPQKRRLLRKLIDNCIGRVLELKHGLVGLEFAEVQYLDDALLEMKMVPVRSPAFSFSPLAFCRIPNQKVSSGMC</sequence>
<dbReference type="PANTHER" id="PTHR14690">
    <property type="entry name" value="IQ MOTIF CONTAINING WITH AAA DOMAIN 1"/>
    <property type="match status" value="1"/>
</dbReference>
<evidence type="ECO:0000313" key="2">
    <source>
        <dbReference type="Proteomes" id="UP000499080"/>
    </source>
</evidence>
<accession>A0A4Y2SCB1</accession>
<dbReference type="PANTHER" id="PTHR14690:SF0">
    <property type="entry name" value="IQ MOTIF CONTAINING WITH AAA DOMAIN 1"/>
    <property type="match status" value="1"/>
</dbReference>
<comment type="caution">
    <text evidence="1">The sequence shown here is derived from an EMBL/GenBank/DDBJ whole genome shotgun (WGS) entry which is preliminary data.</text>
</comment>
<dbReference type="OrthoDB" id="6616786at2759"/>
<organism evidence="1 2">
    <name type="scientific">Araneus ventricosus</name>
    <name type="common">Orbweaver spider</name>
    <name type="synonym">Epeira ventricosa</name>
    <dbReference type="NCBI Taxonomy" id="182803"/>
    <lineage>
        <taxon>Eukaryota</taxon>
        <taxon>Metazoa</taxon>
        <taxon>Ecdysozoa</taxon>
        <taxon>Arthropoda</taxon>
        <taxon>Chelicerata</taxon>
        <taxon>Arachnida</taxon>
        <taxon>Araneae</taxon>
        <taxon>Araneomorphae</taxon>
        <taxon>Entelegynae</taxon>
        <taxon>Araneoidea</taxon>
        <taxon>Araneidae</taxon>
        <taxon>Araneus</taxon>
    </lineage>
</organism>
<gene>
    <name evidence="1" type="ORF">AVEN_28522-2_1</name>
</gene>
<reference evidence="1 2" key="1">
    <citation type="journal article" date="2019" name="Sci. Rep.">
        <title>Orb-weaving spider Araneus ventricosus genome elucidates the spidroin gene catalogue.</title>
        <authorList>
            <person name="Kono N."/>
            <person name="Nakamura H."/>
            <person name="Ohtoshi R."/>
            <person name="Moran D.A.P."/>
            <person name="Shinohara A."/>
            <person name="Yoshida Y."/>
            <person name="Fujiwara M."/>
            <person name="Mori M."/>
            <person name="Tomita M."/>
            <person name="Arakawa K."/>
        </authorList>
    </citation>
    <scope>NUCLEOTIDE SEQUENCE [LARGE SCALE GENOMIC DNA]</scope>
</reference>
<feature type="non-terminal residue" evidence="1">
    <location>
        <position position="105"/>
    </location>
</feature>
<dbReference type="AlphaFoldDB" id="A0A4Y2SCB1"/>